<comment type="pathway">
    <text evidence="3 7">Carbohydrate degradation; pentose phosphate pathway; D-ribulose 5-phosphate from D-glucose 6-phosphate (oxidative stage): step 2/3.</text>
</comment>
<feature type="domain" description="Glucosamine/galactosamine-6-phosphate isomerase" evidence="8">
    <location>
        <begin position="14"/>
        <end position="223"/>
    </location>
</feature>
<sequence>MLDDIKPFPNLLNLHQTVVDAFCELAESTISTTGRFRVSLSGGSTPKRIYEMLAQRDLSWQHIHWFWGDERNVPHDHRDSNFLMVRKALLDHVPVPEANVHPVPVNVDDPKAAAQQYEATLRTYFEGDTFPQWDLALLGMGDDAHTASLFPQTDALNESERWFVENWVEKFDAFRYTLTAPAINSAAQSWFLIAGENKQDALAKVFSNQHEPQLYPSQLVTPSRWFICADAIA</sequence>
<comment type="catalytic activity">
    <reaction evidence="1 7">
        <text>6-phospho-D-glucono-1,5-lactone + H2O = 6-phospho-D-gluconate + H(+)</text>
        <dbReference type="Rhea" id="RHEA:12556"/>
        <dbReference type="ChEBI" id="CHEBI:15377"/>
        <dbReference type="ChEBI" id="CHEBI:15378"/>
        <dbReference type="ChEBI" id="CHEBI:57955"/>
        <dbReference type="ChEBI" id="CHEBI:58759"/>
        <dbReference type="EC" id="3.1.1.31"/>
    </reaction>
</comment>
<dbReference type="AlphaFoldDB" id="A0A517P1N4"/>
<dbReference type="CDD" id="cd01400">
    <property type="entry name" value="6PGL"/>
    <property type="match status" value="1"/>
</dbReference>
<evidence type="ECO:0000256" key="4">
    <source>
        <dbReference type="ARBA" id="ARBA00010662"/>
    </source>
</evidence>
<dbReference type="Pfam" id="PF01182">
    <property type="entry name" value="Glucosamine_iso"/>
    <property type="match status" value="1"/>
</dbReference>
<evidence type="ECO:0000256" key="3">
    <source>
        <dbReference type="ARBA" id="ARBA00004961"/>
    </source>
</evidence>
<dbReference type="GO" id="GO:0005975">
    <property type="term" value="P:carbohydrate metabolic process"/>
    <property type="evidence" value="ECO:0007669"/>
    <property type="project" value="UniProtKB-UniRule"/>
</dbReference>
<evidence type="ECO:0000259" key="8">
    <source>
        <dbReference type="Pfam" id="PF01182"/>
    </source>
</evidence>
<evidence type="ECO:0000313" key="10">
    <source>
        <dbReference type="Proteomes" id="UP000319817"/>
    </source>
</evidence>
<evidence type="ECO:0000256" key="5">
    <source>
        <dbReference type="ARBA" id="ARBA00013198"/>
    </source>
</evidence>
<dbReference type="RefSeq" id="WP_145421047.1">
    <property type="nucleotide sequence ID" value="NZ_CP036526.1"/>
</dbReference>
<dbReference type="PANTHER" id="PTHR11054">
    <property type="entry name" value="6-PHOSPHOGLUCONOLACTONASE"/>
    <property type="match status" value="1"/>
</dbReference>
<dbReference type="OrthoDB" id="9810967at2"/>
<keyword evidence="7 9" id="KW-0378">Hydrolase</keyword>
<name>A0A517P1N4_9BACT</name>
<dbReference type="InterPro" id="IPR037171">
    <property type="entry name" value="NagB/RpiA_transferase-like"/>
</dbReference>
<organism evidence="9 10">
    <name type="scientific">Stieleria marina</name>
    <dbReference type="NCBI Taxonomy" id="1930275"/>
    <lineage>
        <taxon>Bacteria</taxon>
        <taxon>Pseudomonadati</taxon>
        <taxon>Planctomycetota</taxon>
        <taxon>Planctomycetia</taxon>
        <taxon>Pirellulales</taxon>
        <taxon>Pirellulaceae</taxon>
        <taxon>Stieleria</taxon>
    </lineage>
</organism>
<dbReference type="InterPro" id="IPR039104">
    <property type="entry name" value="6PGL"/>
</dbReference>
<evidence type="ECO:0000256" key="1">
    <source>
        <dbReference type="ARBA" id="ARBA00000832"/>
    </source>
</evidence>
<dbReference type="SUPFAM" id="SSF100950">
    <property type="entry name" value="NagB/RpiA/CoA transferase-like"/>
    <property type="match status" value="1"/>
</dbReference>
<gene>
    <name evidence="9" type="primary">pgl_4</name>
    <name evidence="7" type="synonym">pgl</name>
    <name evidence="9" type="ORF">K239x_53070</name>
</gene>
<comment type="function">
    <text evidence="2 7">Hydrolysis of 6-phosphogluconolactone to 6-phosphogluconate.</text>
</comment>
<dbReference type="PANTHER" id="PTHR11054:SF0">
    <property type="entry name" value="6-PHOSPHOGLUCONOLACTONASE"/>
    <property type="match status" value="1"/>
</dbReference>
<evidence type="ECO:0000256" key="2">
    <source>
        <dbReference type="ARBA" id="ARBA00002681"/>
    </source>
</evidence>
<dbReference type="InterPro" id="IPR006148">
    <property type="entry name" value="Glc/Gal-6P_isomerase"/>
</dbReference>
<comment type="similarity">
    <text evidence="4 7">Belongs to the glucosamine/galactosamine-6-phosphate isomerase family. 6-phosphogluconolactonase subfamily.</text>
</comment>
<dbReference type="Gene3D" id="3.40.50.1360">
    <property type="match status" value="1"/>
</dbReference>
<protein>
    <recommendedName>
        <fullName evidence="6 7">6-phosphogluconolactonase</fullName>
        <shortName evidence="7">6PGL</shortName>
        <ecNumber evidence="5 7">3.1.1.31</ecNumber>
    </recommendedName>
</protein>
<dbReference type="UniPathway" id="UPA00115">
    <property type="reaction ID" value="UER00409"/>
</dbReference>
<dbReference type="InterPro" id="IPR005900">
    <property type="entry name" value="6-phosphogluconolactonase_DevB"/>
</dbReference>
<dbReference type="GO" id="GO:0017057">
    <property type="term" value="F:6-phosphogluconolactonase activity"/>
    <property type="evidence" value="ECO:0007669"/>
    <property type="project" value="UniProtKB-UniRule"/>
</dbReference>
<keyword evidence="10" id="KW-1185">Reference proteome</keyword>
<dbReference type="EC" id="3.1.1.31" evidence="5 7"/>
<dbReference type="NCBIfam" id="TIGR01198">
    <property type="entry name" value="pgl"/>
    <property type="match status" value="1"/>
</dbReference>
<reference evidence="9 10" key="1">
    <citation type="submission" date="2019-02" db="EMBL/GenBank/DDBJ databases">
        <title>Deep-cultivation of Planctomycetes and their phenomic and genomic characterization uncovers novel biology.</title>
        <authorList>
            <person name="Wiegand S."/>
            <person name="Jogler M."/>
            <person name="Boedeker C."/>
            <person name="Pinto D."/>
            <person name="Vollmers J."/>
            <person name="Rivas-Marin E."/>
            <person name="Kohn T."/>
            <person name="Peeters S.H."/>
            <person name="Heuer A."/>
            <person name="Rast P."/>
            <person name="Oberbeckmann S."/>
            <person name="Bunk B."/>
            <person name="Jeske O."/>
            <person name="Meyerdierks A."/>
            <person name="Storesund J.E."/>
            <person name="Kallscheuer N."/>
            <person name="Luecker S."/>
            <person name="Lage O.M."/>
            <person name="Pohl T."/>
            <person name="Merkel B.J."/>
            <person name="Hornburger P."/>
            <person name="Mueller R.-W."/>
            <person name="Bruemmer F."/>
            <person name="Labrenz M."/>
            <person name="Spormann A.M."/>
            <person name="Op den Camp H."/>
            <person name="Overmann J."/>
            <person name="Amann R."/>
            <person name="Jetten M.S.M."/>
            <person name="Mascher T."/>
            <person name="Medema M.H."/>
            <person name="Devos D.P."/>
            <person name="Kaster A.-K."/>
            <person name="Ovreas L."/>
            <person name="Rohde M."/>
            <person name="Galperin M.Y."/>
            <person name="Jogler C."/>
        </authorList>
    </citation>
    <scope>NUCLEOTIDE SEQUENCE [LARGE SCALE GENOMIC DNA]</scope>
    <source>
        <strain evidence="9 10">K23_9</strain>
    </source>
</reference>
<proteinExistence type="inferred from homology"/>
<accession>A0A517P1N4</accession>
<dbReference type="EMBL" id="CP036526">
    <property type="protein sequence ID" value="QDT13289.1"/>
    <property type="molecule type" value="Genomic_DNA"/>
</dbReference>
<evidence type="ECO:0000256" key="7">
    <source>
        <dbReference type="RuleBase" id="RU365095"/>
    </source>
</evidence>
<evidence type="ECO:0000313" key="9">
    <source>
        <dbReference type="EMBL" id="QDT13289.1"/>
    </source>
</evidence>
<dbReference type="GO" id="GO:0006098">
    <property type="term" value="P:pentose-phosphate shunt"/>
    <property type="evidence" value="ECO:0007669"/>
    <property type="project" value="UniProtKB-UniPathway"/>
</dbReference>
<dbReference type="Proteomes" id="UP000319817">
    <property type="component" value="Chromosome"/>
</dbReference>
<evidence type="ECO:0000256" key="6">
    <source>
        <dbReference type="ARBA" id="ARBA00020337"/>
    </source>
</evidence>